<sequence length="269" mass="29171">MLRLPCLLLALCSVASAQPRAEVHKNTPPGQATMRLYEGGRLLFQATTPGLNAVTETKFSPDGKWLLNLTDQGYVQLWDVGKGVRVKTFLAPFARVLNADFTPGSRSLLLPFRGEEGERPADAWAPSFWNLSPLRWAAPLQVARTYGPNGQYVWREGGYSGQVHFSADGRRMVTTSFRRFGGDPAVVWDARSGAHVATIPRLPYPRGAGQIGGAGTVTARLSPDGSRVLVLYVDGRLAEYGAGTARLLKLRGTPAEAPAQLEHFGKTGR</sequence>
<evidence type="ECO:0000256" key="2">
    <source>
        <dbReference type="SAM" id="SignalP"/>
    </source>
</evidence>
<dbReference type="Gene3D" id="2.130.10.10">
    <property type="entry name" value="YVTN repeat-like/Quinoprotein amine dehydrogenase"/>
    <property type="match status" value="1"/>
</dbReference>
<organism evidence="3 4">
    <name type="scientific">Deinococcus budaensis</name>
    <dbReference type="NCBI Taxonomy" id="1665626"/>
    <lineage>
        <taxon>Bacteria</taxon>
        <taxon>Thermotogati</taxon>
        <taxon>Deinococcota</taxon>
        <taxon>Deinococci</taxon>
        <taxon>Deinococcales</taxon>
        <taxon>Deinococcaceae</taxon>
        <taxon>Deinococcus</taxon>
    </lineage>
</organism>
<dbReference type="InterPro" id="IPR015943">
    <property type="entry name" value="WD40/YVTN_repeat-like_dom_sf"/>
</dbReference>
<dbReference type="SUPFAM" id="SSF50969">
    <property type="entry name" value="YVTN repeat-like/Quinoprotein amine dehydrogenase"/>
    <property type="match status" value="1"/>
</dbReference>
<accession>A0A7W8GGF3</accession>
<feature type="repeat" description="WD" evidence="1">
    <location>
        <begin position="52"/>
        <end position="88"/>
    </location>
</feature>
<feature type="chain" id="PRO_5030742041" evidence="2">
    <location>
        <begin position="18"/>
        <end position="269"/>
    </location>
</feature>
<dbReference type="PROSITE" id="PS50082">
    <property type="entry name" value="WD_REPEATS_2"/>
    <property type="match status" value="1"/>
</dbReference>
<evidence type="ECO:0000256" key="1">
    <source>
        <dbReference type="PROSITE-ProRule" id="PRU00221"/>
    </source>
</evidence>
<gene>
    <name evidence="3" type="ORF">HNQ09_002663</name>
</gene>
<dbReference type="EMBL" id="JACHFN010000010">
    <property type="protein sequence ID" value="MBB5235211.1"/>
    <property type="molecule type" value="Genomic_DNA"/>
</dbReference>
<evidence type="ECO:0000313" key="4">
    <source>
        <dbReference type="Proteomes" id="UP000525389"/>
    </source>
</evidence>
<dbReference type="InterPro" id="IPR001680">
    <property type="entry name" value="WD40_rpt"/>
</dbReference>
<dbReference type="RefSeq" id="WP_184030079.1">
    <property type="nucleotide sequence ID" value="NZ_JACHFN010000010.1"/>
</dbReference>
<keyword evidence="2" id="KW-0732">Signal</keyword>
<dbReference type="InterPro" id="IPR011044">
    <property type="entry name" value="Quino_amine_DH_bsu"/>
</dbReference>
<name>A0A7W8GGF3_9DEIO</name>
<protein>
    <submittedName>
        <fullName evidence="3">WD40 repeat protein</fullName>
    </submittedName>
</protein>
<keyword evidence="1" id="KW-0853">WD repeat</keyword>
<keyword evidence="4" id="KW-1185">Reference proteome</keyword>
<dbReference type="Proteomes" id="UP000525389">
    <property type="component" value="Unassembled WGS sequence"/>
</dbReference>
<dbReference type="AlphaFoldDB" id="A0A7W8GGF3"/>
<proteinExistence type="predicted"/>
<comment type="caution">
    <text evidence="3">The sequence shown here is derived from an EMBL/GenBank/DDBJ whole genome shotgun (WGS) entry which is preliminary data.</text>
</comment>
<evidence type="ECO:0000313" key="3">
    <source>
        <dbReference type="EMBL" id="MBB5235211.1"/>
    </source>
</evidence>
<feature type="signal peptide" evidence="2">
    <location>
        <begin position="1"/>
        <end position="17"/>
    </location>
</feature>
<reference evidence="3 4" key="1">
    <citation type="submission" date="2020-08" db="EMBL/GenBank/DDBJ databases">
        <title>Genomic Encyclopedia of Type Strains, Phase IV (KMG-IV): sequencing the most valuable type-strain genomes for metagenomic binning, comparative biology and taxonomic classification.</title>
        <authorList>
            <person name="Goeker M."/>
        </authorList>
    </citation>
    <scope>NUCLEOTIDE SEQUENCE [LARGE SCALE GENOMIC DNA]</scope>
    <source>
        <strain evidence="3 4">DSM 101791</strain>
    </source>
</reference>